<evidence type="ECO:0000313" key="7">
    <source>
        <dbReference type="Proteomes" id="UP000015105"/>
    </source>
</evidence>
<dbReference type="EnsemblPlants" id="AET3Gv20583200.3">
    <property type="protein sequence ID" value="AET3Gv20583200.3"/>
    <property type="gene ID" value="AET3Gv20583200"/>
</dbReference>
<dbReference type="Gramene" id="AET3Gv20583200.5">
    <property type="protein sequence ID" value="AET3Gv20583200.5"/>
    <property type="gene ID" value="AET3Gv20583200"/>
</dbReference>
<reference evidence="6" key="4">
    <citation type="submission" date="2019-03" db="UniProtKB">
        <authorList>
            <consortium name="EnsemblPlants"/>
        </authorList>
    </citation>
    <scope>IDENTIFICATION</scope>
</reference>
<dbReference type="Proteomes" id="UP000015105">
    <property type="component" value="Chromosome 3D"/>
</dbReference>
<dbReference type="PROSITE" id="PS50966">
    <property type="entry name" value="ZF_SWIM"/>
    <property type="match status" value="1"/>
</dbReference>
<keyword evidence="3" id="KW-0862">Zinc</keyword>
<dbReference type="Pfam" id="PF04434">
    <property type="entry name" value="SWIM"/>
    <property type="match status" value="1"/>
</dbReference>
<keyword evidence="2 4" id="KW-0863">Zinc-finger</keyword>
<reference evidence="7" key="1">
    <citation type="journal article" date="2014" name="Science">
        <title>Ancient hybridizations among the ancestral genomes of bread wheat.</title>
        <authorList>
            <consortium name="International Wheat Genome Sequencing Consortium,"/>
            <person name="Marcussen T."/>
            <person name="Sandve S.R."/>
            <person name="Heier L."/>
            <person name="Spannagl M."/>
            <person name="Pfeifer M."/>
            <person name="Jakobsen K.S."/>
            <person name="Wulff B.B."/>
            <person name="Steuernagel B."/>
            <person name="Mayer K.F."/>
            <person name="Olsen O.A."/>
        </authorList>
    </citation>
    <scope>NUCLEOTIDE SEQUENCE [LARGE SCALE GENOMIC DNA]</scope>
    <source>
        <strain evidence="7">cv. AL8/78</strain>
    </source>
</reference>
<keyword evidence="1" id="KW-0479">Metal-binding</keyword>
<dbReference type="Gramene" id="AET3Gv20583200.7">
    <property type="protein sequence ID" value="AET3Gv20583200.7"/>
    <property type="gene ID" value="AET3Gv20583200"/>
</dbReference>
<evidence type="ECO:0000256" key="1">
    <source>
        <dbReference type="ARBA" id="ARBA00022723"/>
    </source>
</evidence>
<dbReference type="InterPro" id="IPR006564">
    <property type="entry name" value="Znf_PMZ"/>
</dbReference>
<feature type="domain" description="SWIM-type" evidence="5">
    <location>
        <begin position="70"/>
        <end position="106"/>
    </location>
</feature>
<name>A0A453F5S1_AEGTS</name>
<accession>A0A453F5S1</accession>
<dbReference type="PANTHER" id="PTHR47482">
    <property type="entry name" value="OS11G0632001 PROTEIN"/>
    <property type="match status" value="1"/>
</dbReference>
<dbReference type="STRING" id="200361.A0A453F5S1"/>
<evidence type="ECO:0000259" key="5">
    <source>
        <dbReference type="PROSITE" id="PS50966"/>
    </source>
</evidence>
<reference evidence="6" key="5">
    <citation type="journal article" date="2021" name="G3 (Bethesda)">
        <title>Aegilops tauschii genome assembly Aet v5.0 features greater sequence contiguity and improved annotation.</title>
        <authorList>
            <person name="Wang L."/>
            <person name="Zhu T."/>
            <person name="Rodriguez J.C."/>
            <person name="Deal K.R."/>
            <person name="Dubcovsky J."/>
            <person name="McGuire P.E."/>
            <person name="Lux T."/>
            <person name="Spannagl M."/>
            <person name="Mayer K.F.X."/>
            <person name="Baldrich P."/>
            <person name="Meyers B.C."/>
            <person name="Huo N."/>
            <person name="Gu Y.Q."/>
            <person name="Zhou H."/>
            <person name="Devos K.M."/>
            <person name="Bennetzen J.L."/>
            <person name="Unver T."/>
            <person name="Budak H."/>
            <person name="Gulick P.J."/>
            <person name="Galiba G."/>
            <person name="Kalapos B."/>
            <person name="Nelson D.R."/>
            <person name="Li P."/>
            <person name="You F.M."/>
            <person name="Luo M.C."/>
            <person name="Dvorak J."/>
        </authorList>
    </citation>
    <scope>NUCLEOTIDE SEQUENCE [LARGE SCALE GENOMIC DNA]</scope>
    <source>
        <strain evidence="6">cv. AL8/78</strain>
    </source>
</reference>
<dbReference type="Gramene" id="AET3Gv20583200.3">
    <property type="protein sequence ID" value="AET3Gv20583200.3"/>
    <property type="gene ID" value="AET3Gv20583200"/>
</dbReference>
<protein>
    <recommendedName>
        <fullName evidence="5">SWIM-type domain-containing protein</fullName>
    </recommendedName>
</protein>
<sequence>MVLQGGGVRRTNLAIEYHASKIYMRAMFEEFSRLLIEATSYNVTEKEKMRKYVTVHNNAAKREKWSRVQYEVNINEDQTEYTCECGQFKHTGMLCSHVLRVMEILHMEEKPAKHILKRWTKDTRDILPQHLVQYQKDNPVNMSFTCRHPTLFLKAMEVVRLGDSSAEAFDHLITYLVDLKLSW</sequence>
<organism evidence="6 7">
    <name type="scientific">Aegilops tauschii subsp. strangulata</name>
    <name type="common">Goatgrass</name>
    <dbReference type="NCBI Taxonomy" id="200361"/>
    <lineage>
        <taxon>Eukaryota</taxon>
        <taxon>Viridiplantae</taxon>
        <taxon>Streptophyta</taxon>
        <taxon>Embryophyta</taxon>
        <taxon>Tracheophyta</taxon>
        <taxon>Spermatophyta</taxon>
        <taxon>Magnoliopsida</taxon>
        <taxon>Liliopsida</taxon>
        <taxon>Poales</taxon>
        <taxon>Poaceae</taxon>
        <taxon>BOP clade</taxon>
        <taxon>Pooideae</taxon>
        <taxon>Triticodae</taxon>
        <taxon>Triticeae</taxon>
        <taxon>Triticinae</taxon>
        <taxon>Aegilops</taxon>
    </lineage>
</organism>
<dbReference type="EnsemblPlants" id="AET3Gv20583200.7">
    <property type="protein sequence ID" value="AET3Gv20583200.7"/>
    <property type="gene ID" value="AET3Gv20583200"/>
</dbReference>
<proteinExistence type="predicted"/>
<dbReference type="EnsemblPlants" id="AET3Gv20583200.5">
    <property type="protein sequence ID" value="AET3Gv20583200.5"/>
    <property type="gene ID" value="AET3Gv20583200"/>
</dbReference>
<keyword evidence="7" id="KW-1185">Reference proteome</keyword>
<dbReference type="InterPro" id="IPR007527">
    <property type="entry name" value="Znf_SWIM"/>
</dbReference>
<dbReference type="SMART" id="SM00575">
    <property type="entry name" value="ZnF_PMZ"/>
    <property type="match status" value="1"/>
</dbReference>
<evidence type="ECO:0000256" key="3">
    <source>
        <dbReference type="ARBA" id="ARBA00022833"/>
    </source>
</evidence>
<reference evidence="7" key="2">
    <citation type="journal article" date="2017" name="Nat. Plants">
        <title>The Aegilops tauschii genome reveals multiple impacts of transposons.</title>
        <authorList>
            <person name="Zhao G."/>
            <person name="Zou C."/>
            <person name="Li K."/>
            <person name="Wang K."/>
            <person name="Li T."/>
            <person name="Gao L."/>
            <person name="Zhang X."/>
            <person name="Wang H."/>
            <person name="Yang Z."/>
            <person name="Liu X."/>
            <person name="Jiang W."/>
            <person name="Mao L."/>
            <person name="Kong X."/>
            <person name="Jiao Y."/>
            <person name="Jia J."/>
        </authorList>
    </citation>
    <scope>NUCLEOTIDE SEQUENCE [LARGE SCALE GENOMIC DNA]</scope>
    <source>
        <strain evidence="7">cv. AL8/78</strain>
    </source>
</reference>
<evidence type="ECO:0000313" key="6">
    <source>
        <dbReference type="EnsemblPlants" id="AET3Gv20583200.3"/>
    </source>
</evidence>
<dbReference type="PANTHER" id="PTHR47482:SF5">
    <property type="entry name" value="FAR1 DOMAIN-CONTAINING PROTEIN"/>
    <property type="match status" value="1"/>
</dbReference>
<evidence type="ECO:0000256" key="4">
    <source>
        <dbReference type="PROSITE-ProRule" id="PRU00325"/>
    </source>
</evidence>
<evidence type="ECO:0000256" key="2">
    <source>
        <dbReference type="ARBA" id="ARBA00022771"/>
    </source>
</evidence>
<dbReference type="GO" id="GO:0008270">
    <property type="term" value="F:zinc ion binding"/>
    <property type="evidence" value="ECO:0007669"/>
    <property type="project" value="UniProtKB-KW"/>
</dbReference>
<reference evidence="6" key="3">
    <citation type="journal article" date="2017" name="Nature">
        <title>Genome sequence of the progenitor of the wheat D genome Aegilops tauschii.</title>
        <authorList>
            <person name="Luo M.C."/>
            <person name="Gu Y.Q."/>
            <person name="Puiu D."/>
            <person name="Wang H."/>
            <person name="Twardziok S.O."/>
            <person name="Deal K.R."/>
            <person name="Huo N."/>
            <person name="Zhu T."/>
            <person name="Wang L."/>
            <person name="Wang Y."/>
            <person name="McGuire P.E."/>
            <person name="Liu S."/>
            <person name="Long H."/>
            <person name="Ramasamy R.K."/>
            <person name="Rodriguez J.C."/>
            <person name="Van S.L."/>
            <person name="Yuan L."/>
            <person name="Wang Z."/>
            <person name="Xia Z."/>
            <person name="Xiao L."/>
            <person name="Anderson O.D."/>
            <person name="Ouyang S."/>
            <person name="Liang Y."/>
            <person name="Zimin A.V."/>
            <person name="Pertea G."/>
            <person name="Qi P."/>
            <person name="Bennetzen J.L."/>
            <person name="Dai X."/>
            <person name="Dawson M.W."/>
            <person name="Muller H.G."/>
            <person name="Kugler K."/>
            <person name="Rivarola-Duarte L."/>
            <person name="Spannagl M."/>
            <person name="Mayer K.F.X."/>
            <person name="Lu F.H."/>
            <person name="Bevan M.W."/>
            <person name="Leroy P."/>
            <person name="Li P."/>
            <person name="You F.M."/>
            <person name="Sun Q."/>
            <person name="Liu Z."/>
            <person name="Lyons E."/>
            <person name="Wicker T."/>
            <person name="Salzberg S.L."/>
            <person name="Devos K.M."/>
            <person name="Dvorak J."/>
        </authorList>
    </citation>
    <scope>NUCLEOTIDE SEQUENCE [LARGE SCALE GENOMIC DNA]</scope>
    <source>
        <strain evidence="6">cv. AL8/78</strain>
    </source>
</reference>
<dbReference type="AlphaFoldDB" id="A0A453F5S1"/>